<dbReference type="GO" id="GO:0097205">
    <property type="term" value="P:renal filtration"/>
    <property type="evidence" value="ECO:0007669"/>
    <property type="project" value="Ensembl"/>
</dbReference>
<evidence type="ECO:0000256" key="1">
    <source>
        <dbReference type="ARBA" id="ARBA00001255"/>
    </source>
</evidence>
<dbReference type="InParanoid" id="A0A671X670"/>
<dbReference type="RefSeq" id="XP_030252570.1">
    <property type="nucleotide sequence ID" value="XM_030396710.1"/>
</dbReference>
<comment type="catalytic activity">
    <reaction evidence="13">
        <text>a globoside Gb3Cer (d18:1(4E)) + H2O = a beta-D-Gal-(1-&gt;4)-beta-D-Glc-(1&lt;-&gt;1)-Cer(d18:1(4E)) + D-galactose</text>
        <dbReference type="Rhea" id="RHEA:21112"/>
        <dbReference type="ChEBI" id="CHEBI:4139"/>
        <dbReference type="ChEBI" id="CHEBI:15377"/>
        <dbReference type="ChEBI" id="CHEBI:17950"/>
        <dbReference type="ChEBI" id="CHEBI:18313"/>
    </reaction>
    <physiologicalReaction direction="left-to-right" evidence="13">
        <dbReference type="Rhea" id="RHEA:21113"/>
    </physiologicalReaction>
</comment>
<comment type="catalytic activity">
    <reaction evidence="12">
        <text>a globoside Gb3Cer + H2O = a beta-D-galactosyl-(1-&gt;4)-beta-D-glucosyl-(1&lt;-&gt;1)-ceramide + D-galactose</text>
        <dbReference type="Rhea" id="RHEA:48020"/>
        <dbReference type="ChEBI" id="CHEBI:4139"/>
        <dbReference type="ChEBI" id="CHEBI:15377"/>
        <dbReference type="ChEBI" id="CHEBI:79208"/>
        <dbReference type="ChEBI" id="CHEBI:88154"/>
    </reaction>
    <physiologicalReaction direction="left-to-right" evidence="12">
        <dbReference type="Rhea" id="RHEA:48021"/>
    </physiologicalReaction>
</comment>
<dbReference type="GeneTree" id="ENSGT00390000008751"/>
<keyword evidence="7" id="KW-0443">Lipid metabolism</keyword>
<dbReference type="GO" id="GO:0046479">
    <property type="term" value="P:glycosphingolipid catabolic process"/>
    <property type="evidence" value="ECO:0007669"/>
    <property type="project" value="UniProtKB-ARBA"/>
</dbReference>
<dbReference type="Proteomes" id="UP000472265">
    <property type="component" value="Chromosome 18"/>
</dbReference>
<evidence type="ECO:0000256" key="4">
    <source>
        <dbReference type="ARBA" id="ARBA00011738"/>
    </source>
</evidence>
<comment type="function">
    <text evidence="14">Catalyzes the hydrolysis of glycosphingolipids and participates in their degradation in the lysosome.</text>
</comment>
<evidence type="ECO:0000256" key="12">
    <source>
        <dbReference type="ARBA" id="ARBA00051267"/>
    </source>
</evidence>
<reference evidence="18" key="1">
    <citation type="submission" date="2021-04" db="EMBL/GenBank/DDBJ databases">
        <authorList>
            <consortium name="Wellcome Sanger Institute Data Sharing"/>
        </authorList>
    </citation>
    <scope>NUCLEOTIDE SEQUENCE [LARGE SCALE GENOMIC DNA]</scope>
</reference>
<feature type="chain" id="PRO_5025400107" description="Alpha-galactosidase" evidence="16">
    <location>
        <begin position="22"/>
        <end position="432"/>
    </location>
</feature>
<dbReference type="PRINTS" id="PR00740">
    <property type="entry name" value="GLHYDRLASE27"/>
</dbReference>
<reference evidence="18" key="3">
    <citation type="submission" date="2025-09" db="UniProtKB">
        <authorList>
            <consortium name="Ensembl"/>
        </authorList>
    </citation>
    <scope>IDENTIFICATION</scope>
</reference>
<keyword evidence="8 15" id="KW-1015">Disulfide bond</keyword>
<reference evidence="18" key="2">
    <citation type="submission" date="2025-08" db="UniProtKB">
        <authorList>
            <consortium name="Ensembl"/>
        </authorList>
    </citation>
    <scope>IDENTIFICATION</scope>
</reference>
<evidence type="ECO:0000256" key="13">
    <source>
        <dbReference type="ARBA" id="ARBA00051382"/>
    </source>
</evidence>
<evidence type="ECO:0000256" key="15">
    <source>
        <dbReference type="RuleBase" id="RU361168"/>
    </source>
</evidence>
<dbReference type="GO" id="GO:0072015">
    <property type="term" value="P:podocyte development"/>
    <property type="evidence" value="ECO:0007669"/>
    <property type="project" value="Ensembl"/>
</dbReference>
<dbReference type="PROSITE" id="PS00512">
    <property type="entry name" value="ALPHA_GALACTOSIDASE"/>
    <property type="match status" value="1"/>
</dbReference>
<comment type="subcellular location">
    <subcellularLocation>
        <location evidence="2">Lysosome</location>
    </subcellularLocation>
</comment>
<dbReference type="InterPro" id="IPR013780">
    <property type="entry name" value="Glyco_hydro_b"/>
</dbReference>
<evidence type="ECO:0000256" key="14">
    <source>
        <dbReference type="ARBA" id="ARBA00056170"/>
    </source>
</evidence>
<evidence type="ECO:0000256" key="16">
    <source>
        <dbReference type="SAM" id="SignalP"/>
    </source>
</evidence>
<evidence type="ECO:0000256" key="8">
    <source>
        <dbReference type="ARBA" id="ARBA00023157"/>
    </source>
</evidence>
<evidence type="ECO:0000256" key="7">
    <source>
        <dbReference type="ARBA" id="ARBA00023098"/>
    </source>
</evidence>
<dbReference type="FunFam" id="2.60.40.1180:FF:000017">
    <property type="entry name" value="Alpha-galactosidase A"/>
    <property type="match status" value="1"/>
</dbReference>
<comment type="catalytic activity">
    <reaction evidence="1">
        <text>Hydrolysis of terminal, non-reducing alpha-D-galactose residues in alpha-D-galactosides, including galactose oligosaccharides, galactomannans and galactolipids.</text>
        <dbReference type="EC" id="3.2.1.22"/>
    </reaction>
</comment>
<dbReference type="GeneID" id="115568940"/>
<dbReference type="GO" id="GO:0009311">
    <property type="term" value="P:oligosaccharide metabolic process"/>
    <property type="evidence" value="ECO:0007669"/>
    <property type="project" value="TreeGrafter"/>
</dbReference>
<dbReference type="InterPro" id="IPR002241">
    <property type="entry name" value="Glyco_hydro_27"/>
</dbReference>
<keyword evidence="19" id="KW-1185">Reference proteome</keyword>
<dbReference type="Pfam" id="PF17450">
    <property type="entry name" value="Melibiase_2_C"/>
    <property type="match status" value="1"/>
</dbReference>
<comment type="subunit">
    <text evidence="4 15">Homodimer.</text>
</comment>
<gene>
    <name evidence="18" type="primary">GLA</name>
    <name evidence="18" type="synonym">gla</name>
</gene>
<dbReference type="SUPFAM" id="SSF51011">
    <property type="entry name" value="Glycosyl hydrolase domain"/>
    <property type="match status" value="1"/>
</dbReference>
<accession>A0A671X670</accession>
<dbReference type="GO" id="GO:0016139">
    <property type="term" value="P:glycoside catabolic process"/>
    <property type="evidence" value="ECO:0007669"/>
    <property type="project" value="TreeGrafter"/>
</dbReference>
<evidence type="ECO:0000259" key="17">
    <source>
        <dbReference type="Pfam" id="PF17450"/>
    </source>
</evidence>
<evidence type="ECO:0000256" key="6">
    <source>
        <dbReference type="ARBA" id="ARBA00022801"/>
    </source>
</evidence>
<protein>
    <recommendedName>
        <fullName evidence="15">Alpha-galactosidase</fullName>
        <ecNumber evidence="15">3.2.1.-</ecNumber>
    </recommendedName>
</protein>
<dbReference type="OMA" id="MTPTMGW"/>
<dbReference type="GO" id="GO:0005764">
    <property type="term" value="C:lysosome"/>
    <property type="evidence" value="ECO:0007669"/>
    <property type="project" value="UniProtKB-SubCell"/>
</dbReference>
<dbReference type="InterPro" id="IPR035373">
    <property type="entry name" value="Melibiase/NAGA_C"/>
</dbReference>
<feature type="domain" description="Alpha galactosidase A C-terminal" evidence="17">
    <location>
        <begin position="314"/>
        <end position="398"/>
    </location>
</feature>
<keyword evidence="6 15" id="KW-0378">Hydrolase</keyword>
<dbReference type="Ensembl" id="ENSSAUT00010048880.1">
    <property type="protein sequence ID" value="ENSSAUP00010046513.1"/>
    <property type="gene ID" value="ENSSAUG00010019371.1"/>
</dbReference>
<evidence type="ECO:0000313" key="19">
    <source>
        <dbReference type="Proteomes" id="UP000472265"/>
    </source>
</evidence>
<evidence type="ECO:0000256" key="5">
    <source>
        <dbReference type="ARBA" id="ARBA00022729"/>
    </source>
</evidence>
<dbReference type="Gene3D" id="2.60.40.1180">
    <property type="entry name" value="Golgi alpha-mannosidase II"/>
    <property type="match status" value="1"/>
</dbReference>
<dbReference type="CDD" id="cd14792">
    <property type="entry name" value="GH27"/>
    <property type="match status" value="1"/>
</dbReference>
<dbReference type="PANTHER" id="PTHR11452:SF14">
    <property type="entry name" value="ALPHA-GALACTOSIDASE A"/>
    <property type="match status" value="1"/>
</dbReference>
<dbReference type="OrthoDB" id="5795902at2759"/>
<sequence>MLGGVFLLSLLGLLPPPAADALDNGLALQPTMGWLHWERFMCNTDCDRDPDNCISERLYMQMADVMVKEGWKEAGYEYVCIDDCWPSHQRDAQGRLQADPKRFPGGIKKLADYVHSKGLKLGIYADVGTKTCGGYPGSLGYYEADAQTFADWDVDLLKFDGCYMDWTLLGEGYINMSKALNKTGRSILYSCEWPLYEWPHQQPNYKAIRETCNHWRNFDDVYDSWSSVKSILAWTASHQDIIAPAAGPGGWNDPDMLVIGNFGLSHDQQESQMALWAIMAAPLLMSNDLRDICPRSKGLLQNRHIIAINQDPLGYQGYLTAKMDSFEVWEKRLSANRLAVAVLNTQEIGGARGFFLRAAPGWKICDPQCNVTQILPQYKELGVQNPHTKIVISVNPSGTALLTITPISSDSNTPYKLHWQDTSVKRKHTITF</sequence>
<dbReference type="GO" id="GO:0016020">
    <property type="term" value="C:membrane"/>
    <property type="evidence" value="ECO:0007669"/>
    <property type="project" value="GOC"/>
</dbReference>
<dbReference type="GO" id="GO:0061333">
    <property type="term" value="P:renal tubule morphogenesis"/>
    <property type="evidence" value="ECO:0007669"/>
    <property type="project" value="Ensembl"/>
</dbReference>
<dbReference type="Pfam" id="PF16499">
    <property type="entry name" value="Melibiase_2"/>
    <property type="match status" value="1"/>
</dbReference>
<feature type="signal peptide" evidence="16">
    <location>
        <begin position="1"/>
        <end position="21"/>
    </location>
</feature>
<dbReference type="FunCoup" id="A0A671X670">
    <property type="interactions" value="450"/>
</dbReference>
<keyword evidence="11 15" id="KW-0326">Glycosidase</keyword>
<comment type="similarity">
    <text evidence="3 15">Belongs to the glycosyl hydrolase 27 family.</text>
</comment>
<dbReference type="GO" id="GO:0005576">
    <property type="term" value="C:extracellular region"/>
    <property type="evidence" value="ECO:0007669"/>
    <property type="project" value="UniProtKB-ARBA"/>
</dbReference>
<dbReference type="PANTHER" id="PTHR11452">
    <property type="entry name" value="ALPHA-GALACTOSIDASE/ALPHA-N-ACETYLGALACTOSAMINIDASE"/>
    <property type="match status" value="1"/>
</dbReference>
<organism evidence="18 19">
    <name type="scientific">Sparus aurata</name>
    <name type="common">Gilthead sea bream</name>
    <dbReference type="NCBI Taxonomy" id="8175"/>
    <lineage>
        <taxon>Eukaryota</taxon>
        <taxon>Metazoa</taxon>
        <taxon>Chordata</taxon>
        <taxon>Craniata</taxon>
        <taxon>Vertebrata</taxon>
        <taxon>Euteleostomi</taxon>
        <taxon>Actinopterygii</taxon>
        <taxon>Neopterygii</taxon>
        <taxon>Teleostei</taxon>
        <taxon>Neoteleostei</taxon>
        <taxon>Acanthomorphata</taxon>
        <taxon>Eupercaria</taxon>
        <taxon>Spariformes</taxon>
        <taxon>Sparidae</taxon>
        <taxon>Sparus</taxon>
    </lineage>
</organism>
<dbReference type="SUPFAM" id="SSF51445">
    <property type="entry name" value="(Trans)glycosidases"/>
    <property type="match status" value="1"/>
</dbReference>
<evidence type="ECO:0000256" key="2">
    <source>
        <dbReference type="ARBA" id="ARBA00004371"/>
    </source>
</evidence>
<keyword evidence="10" id="KW-0458">Lysosome</keyword>
<dbReference type="AlphaFoldDB" id="A0A671X670"/>
<name>A0A671X670_SPAAU</name>
<evidence type="ECO:0000256" key="9">
    <source>
        <dbReference type="ARBA" id="ARBA00023180"/>
    </source>
</evidence>
<evidence type="ECO:0000256" key="3">
    <source>
        <dbReference type="ARBA" id="ARBA00009743"/>
    </source>
</evidence>
<dbReference type="EC" id="3.2.1.-" evidence="15"/>
<evidence type="ECO:0000313" key="18">
    <source>
        <dbReference type="Ensembl" id="ENSSAUP00010046513.1"/>
    </source>
</evidence>
<proteinExistence type="inferred from homology"/>
<keyword evidence="9" id="KW-0325">Glycoprotein</keyword>
<keyword evidence="5 16" id="KW-0732">Signal</keyword>
<dbReference type="InterPro" id="IPR000111">
    <property type="entry name" value="Glyco_hydro_27/36_CS"/>
</dbReference>
<evidence type="ECO:0000256" key="10">
    <source>
        <dbReference type="ARBA" id="ARBA00023228"/>
    </source>
</evidence>
<dbReference type="InterPro" id="IPR017853">
    <property type="entry name" value="GH"/>
</dbReference>
<dbReference type="Gene3D" id="3.20.20.70">
    <property type="entry name" value="Aldolase class I"/>
    <property type="match status" value="1"/>
</dbReference>
<dbReference type="InterPro" id="IPR013785">
    <property type="entry name" value="Aldolase_TIM"/>
</dbReference>
<dbReference type="CTD" id="2717"/>
<evidence type="ECO:0000256" key="11">
    <source>
        <dbReference type="ARBA" id="ARBA00023295"/>
    </source>
</evidence>
<dbReference type="GO" id="GO:0004557">
    <property type="term" value="F:alpha-galactosidase activity"/>
    <property type="evidence" value="ECO:0007669"/>
    <property type="project" value="UniProtKB-EC"/>
</dbReference>
<dbReference type="FunFam" id="3.20.20.70:FF:000070">
    <property type="entry name" value="Alpha-galactosidase"/>
    <property type="match status" value="1"/>
</dbReference>